<gene>
    <name evidence="3" type="ORF">JCR33_05990</name>
</gene>
<feature type="domain" description="AsmA" evidence="2">
    <location>
        <begin position="7"/>
        <end position="126"/>
    </location>
</feature>
<dbReference type="EMBL" id="JAEKJA010000003">
    <property type="protein sequence ID" value="MBJ3775230.1"/>
    <property type="molecule type" value="Genomic_DNA"/>
</dbReference>
<dbReference type="PANTHER" id="PTHR30441">
    <property type="entry name" value="DUF748 DOMAIN-CONTAINING PROTEIN"/>
    <property type="match status" value="1"/>
</dbReference>
<evidence type="ECO:0000256" key="1">
    <source>
        <dbReference type="SAM" id="MobiDB-lite"/>
    </source>
</evidence>
<feature type="compositionally biased region" description="Low complexity" evidence="1">
    <location>
        <begin position="712"/>
        <end position="727"/>
    </location>
</feature>
<keyword evidence="4" id="KW-1185">Reference proteome</keyword>
<comment type="caution">
    <text evidence="3">The sequence shown here is derived from an EMBL/GenBank/DDBJ whole genome shotgun (WGS) entry which is preliminary data.</text>
</comment>
<evidence type="ECO:0000313" key="3">
    <source>
        <dbReference type="EMBL" id="MBJ3775230.1"/>
    </source>
</evidence>
<feature type="region of interest" description="Disordered" evidence="1">
    <location>
        <begin position="1149"/>
        <end position="1276"/>
    </location>
</feature>
<evidence type="ECO:0000259" key="2">
    <source>
        <dbReference type="Pfam" id="PF05170"/>
    </source>
</evidence>
<dbReference type="GO" id="GO:0005886">
    <property type="term" value="C:plasma membrane"/>
    <property type="evidence" value="ECO:0007669"/>
    <property type="project" value="TreeGrafter"/>
</dbReference>
<dbReference type="Pfam" id="PF05170">
    <property type="entry name" value="AsmA"/>
    <property type="match status" value="1"/>
</dbReference>
<dbReference type="InterPro" id="IPR052894">
    <property type="entry name" value="AsmA-related"/>
</dbReference>
<organism evidence="3 4">
    <name type="scientific">Acuticoccus mangrovi</name>
    <dbReference type="NCBI Taxonomy" id="2796142"/>
    <lineage>
        <taxon>Bacteria</taxon>
        <taxon>Pseudomonadati</taxon>
        <taxon>Pseudomonadota</taxon>
        <taxon>Alphaproteobacteria</taxon>
        <taxon>Hyphomicrobiales</taxon>
        <taxon>Amorphaceae</taxon>
        <taxon>Acuticoccus</taxon>
    </lineage>
</organism>
<dbReference type="AlphaFoldDB" id="A0A934INN7"/>
<feature type="region of interest" description="Disordered" evidence="1">
    <location>
        <begin position="702"/>
        <end position="727"/>
    </location>
</feature>
<sequence>MNWTIIAIGVALVMALTAAVVGPYFIDWTAYRATIEENASRILGTDVAIDGDAEVRLLPRPRVKFTNVRIGAADAPLIEAESVELDVDLTPLLKREVHILDMRLIRPTVYLRVSDAGRLAVPDITRPRRLGSYFDVDRVMVEDIAVEDMRAVLSDARSGHTRTLEHVSLTGSARSLRGPFNASGAAVVRGTPVALRIAGGAPEADGSMALSIRATPEDEDMSLGFDGTLVPAPDAPSLTGRLTAESTAGPRWSARGEMTLDPTALRVERGVVSWGDAPAPLELAASARYALTGADPLEVALEARQVDLDRIDRAITGAPLPAIPVPAAEAAAAAPLAPPAEAIGRLATHLAPVAHSLWGAGGHGVDARVTLDIGTVVAGGALIRDVTAALRTSISGVALERAEALLPGDTTLDADGRISAAGFSGHVKASAAQPAALARWWTGAPSTGRTVAPIILEADVETSAAGLDAPRLALRIGDTAISGRARLAADGGDGAPALEIGLSAPLLDMADVRSGAGLVAEAGGLPDLGGANVTVDLAVDRLRAGRVEGSSLTVDADFKGDTLTIDAFAAEDIAGAQVFASGSIGDLYNEPVGVIDGTLLLNDGASLAAGLREVFPDSALAEALAARMPALAPGDVRLSLSGRPTGASADLSVRLSGTLGGSDVALSLTGALQADLLSQPLSLSLEAANREGTVLARQVGLSTPDAGHDAGPDAATDTTTDTSATEGPATLHLRASGIPRDGLDTTASAEAAGAALRYSGTIGYDDRPFATGDLEANAESLDRLAALLGQPLPSASAIRLKAHAESRDDGLALTDLRGSVDGVSVSGELVAGAGQVHGSLAIGEVDVAALARLALGTDLAAGADAPWSTSAFGAPLLPPLPASLDVTTPTLRLGATLVRDASFTLALGPDRLTLGEVGGRLGDGLAAGDLAIRREEGRARVSASLALDGVSLGDFAWRTDSRPIATGRLDLEARAEAEGYTLAGLIAGLSGTGEIETDATMRLSPTPFDIGDALTAADAMDADALAAAVASHLADGTTATPLATPIEISAGAASVREIALGTALPSAPVGPPTLSATADLAAWRLTGSLTVPVAAPEGRSPPAVTVTFAGPLDAPQRHIDAAALAAWLSLARLERQVDEVEAQNEELAAEADALNPPLPGDEPAREPGAATPEATTPTPQEPEVGEPEVGEPEVAAPGATPSAVPVPPHAPDERSELAPPADAGQTAAAAPEHDAIGDLLRRTSPAPAPFRVRRTEAPAPFRMREGDRAAEAPAQP</sequence>
<accession>A0A934INN7</accession>
<reference evidence="3" key="1">
    <citation type="submission" date="2020-12" db="EMBL/GenBank/DDBJ databases">
        <title>Bacterial taxonomy.</title>
        <authorList>
            <person name="Pan X."/>
        </authorList>
    </citation>
    <scope>NUCLEOTIDE SEQUENCE</scope>
    <source>
        <strain evidence="3">B2012</strain>
    </source>
</reference>
<name>A0A934INN7_9HYPH</name>
<feature type="compositionally biased region" description="Basic and acidic residues" evidence="1">
    <location>
        <begin position="1231"/>
        <end position="1241"/>
    </location>
</feature>
<feature type="compositionally biased region" description="Low complexity" evidence="1">
    <location>
        <begin position="1218"/>
        <end position="1230"/>
    </location>
</feature>
<evidence type="ECO:0000313" key="4">
    <source>
        <dbReference type="Proteomes" id="UP000609531"/>
    </source>
</evidence>
<dbReference type="PANTHER" id="PTHR30441:SF4">
    <property type="entry name" value="PROTEIN ASMA"/>
    <property type="match status" value="1"/>
</dbReference>
<dbReference type="Proteomes" id="UP000609531">
    <property type="component" value="Unassembled WGS sequence"/>
</dbReference>
<dbReference type="GO" id="GO:0090313">
    <property type="term" value="P:regulation of protein targeting to membrane"/>
    <property type="evidence" value="ECO:0007669"/>
    <property type="project" value="TreeGrafter"/>
</dbReference>
<dbReference type="RefSeq" id="WP_198881107.1">
    <property type="nucleotide sequence ID" value="NZ_JAEKJA010000003.1"/>
</dbReference>
<protein>
    <submittedName>
        <fullName evidence="3">AsmA family protein</fullName>
    </submittedName>
</protein>
<feature type="compositionally biased region" description="Low complexity" evidence="1">
    <location>
        <begin position="1166"/>
        <end position="1182"/>
    </location>
</feature>
<proteinExistence type="predicted"/>
<dbReference type="InterPro" id="IPR007844">
    <property type="entry name" value="AsmA"/>
</dbReference>